<evidence type="ECO:0000313" key="2">
    <source>
        <dbReference type="EMBL" id="CAI2363967.1"/>
    </source>
</evidence>
<dbReference type="EMBL" id="CAMPGE010005122">
    <property type="protein sequence ID" value="CAI2363967.1"/>
    <property type="molecule type" value="Genomic_DNA"/>
</dbReference>
<feature type="region of interest" description="Disordered" evidence="1">
    <location>
        <begin position="1"/>
        <end position="43"/>
    </location>
</feature>
<keyword evidence="3" id="KW-1185">Reference proteome</keyword>
<evidence type="ECO:0000313" key="3">
    <source>
        <dbReference type="Proteomes" id="UP001295684"/>
    </source>
</evidence>
<reference evidence="2" key="1">
    <citation type="submission" date="2023-07" db="EMBL/GenBank/DDBJ databases">
        <authorList>
            <consortium name="AG Swart"/>
            <person name="Singh M."/>
            <person name="Singh A."/>
            <person name="Seah K."/>
            <person name="Emmerich C."/>
        </authorList>
    </citation>
    <scope>NUCLEOTIDE SEQUENCE</scope>
    <source>
        <strain evidence="2">DP1</strain>
    </source>
</reference>
<organism evidence="2 3">
    <name type="scientific">Euplotes crassus</name>
    <dbReference type="NCBI Taxonomy" id="5936"/>
    <lineage>
        <taxon>Eukaryota</taxon>
        <taxon>Sar</taxon>
        <taxon>Alveolata</taxon>
        <taxon>Ciliophora</taxon>
        <taxon>Intramacronucleata</taxon>
        <taxon>Spirotrichea</taxon>
        <taxon>Hypotrichia</taxon>
        <taxon>Euplotida</taxon>
        <taxon>Euplotidae</taxon>
        <taxon>Moneuplotes</taxon>
    </lineage>
</organism>
<gene>
    <name evidence="2" type="ORF">ECRASSUSDP1_LOCUS5307</name>
</gene>
<feature type="region of interest" description="Disordered" evidence="1">
    <location>
        <begin position="173"/>
        <end position="200"/>
    </location>
</feature>
<accession>A0AAD1UB15</accession>
<name>A0AAD1UB15_EUPCR</name>
<feature type="compositionally biased region" description="Gly residues" evidence="1">
    <location>
        <begin position="23"/>
        <end position="34"/>
    </location>
</feature>
<sequence length="450" mass="52480">MGGGSPAMLGMSQTPIHRSQYLRGGGSGVIGAGDGSNEDFEKMKKARLRNDLLNQMNDNMGRRLDERRKKNWEDEYDDARIWHDNMEQQKRYDHEEWKRKKYLVKDGHLPGPGGWDPYSRYGRHRGRYGAPPPSSRRSGKRDGNDDYGWWYGGPKASRSSRYRRGRYYQDWNEPPPLPWMENNNQVHVNSGGKKPPESDTDPVAFYKGDMKSWWDKFVPANVASKISTMVNDQLLSMQKKLDNQELSIQKEITKLKTDANNSDNERLKVLNQLRNCKKKLTDQQLQEDLRHNYIYHILFNNWKMREKMMDKDLDALPSRQLFPQLKNNYATLGEKINWGELAYDSKKLVSHIDPVSNEYLKFPSVDDIAKQDIEVNFFDVERINAANHNRLEDLKGMKHSVSEPQLDSLDKKLYDFLDKESTFKKINLRGDLPGDDVNDIDPMVLKDIKF</sequence>
<proteinExistence type="predicted"/>
<evidence type="ECO:0000256" key="1">
    <source>
        <dbReference type="SAM" id="MobiDB-lite"/>
    </source>
</evidence>
<feature type="region of interest" description="Disordered" evidence="1">
    <location>
        <begin position="126"/>
        <end position="150"/>
    </location>
</feature>
<comment type="caution">
    <text evidence="2">The sequence shown here is derived from an EMBL/GenBank/DDBJ whole genome shotgun (WGS) entry which is preliminary data.</text>
</comment>
<protein>
    <submittedName>
        <fullName evidence="2">Uncharacterized protein</fullName>
    </submittedName>
</protein>
<dbReference type="AlphaFoldDB" id="A0AAD1UB15"/>
<dbReference type="Proteomes" id="UP001295684">
    <property type="component" value="Unassembled WGS sequence"/>
</dbReference>